<organism evidence="2 3">
    <name type="scientific">Microlunatus panaciterrae</name>
    <dbReference type="NCBI Taxonomy" id="400768"/>
    <lineage>
        <taxon>Bacteria</taxon>
        <taxon>Bacillati</taxon>
        <taxon>Actinomycetota</taxon>
        <taxon>Actinomycetes</taxon>
        <taxon>Propionibacteriales</taxon>
        <taxon>Propionibacteriaceae</taxon>
        <taxon>Microlunatus</taxon>
    </lineage>
</organism>
<dbReference type="GO" id="GO:0016301">
    <property type="term" value="F:kinase activity"/>
    <property type="evidence" value="ECO:0007669"/>
    <property type="project" value="UniProtKB-KW"/>
</dbReference>
<evidence type="ECO:0000313" key="2">
    <source>
        <dbReference type="EMBL" id="MBM7797759.1"/>
    </source>
</evidence>
<evidence type="ECO:0000313" key="3">
    <source>
        <dbReference type="Proteomes" id="UP000704762"/>
    </source>
</evidence>
<dbReference type="PANTHER" id="PTHR18964">
    <property type="entry name" value="ROK (REPRESSOR, ORF, KINASE) FAMILY"/>
    <property type="match status" value="1"/>
</dbReference>
<comment type="similarity">
    <text evidence="1">Belongs to the ROK (NagC/XylR) family.</text>
</comment>
<sequence>MVGALREDWEPLDGSALAVALAVLRSGPIARAELARKLDLSSGSLTRLTRPLIAQGLLVERAPQLFARTGRPSLPLDVVAESASFIGVKITDDTVYAVVTDLRGDLIDRVEAPLVQTDPQSTVEIISGLAEDLRGRYDRVAGIGIGLAGVIEQRRLVLRAPILGWEHFPLADAVTARTGLTCTVENDVKAFTQAEHWFGAGRGLTSFVVLTVGAGIGCGLVVHDQIVRGHHGVAGAVGHLPLRTEGARCELGHVGCARAVLTSGSISRQLTSRRRRSTTFDQALELYRAGNPFAVELLDEAAYRLGILAGTVANVIGPERMLLSGEGIGFALLAPDTVRRGLREVAHWSLGELDLVVEPLEFFEWARGGAAIAILTHVIRHQGHN</sequence>
<reference evidence="2 3" key="1">
    <citation type="submission" date="2021-01" db="EMBL/GenBank/DDBJ databases">
        <title>Sequencing the genomes of 1000 actinobacteria strains.</title>
        <authorList>
            <person name="Klenk H.-P."/>
        </authorList>
    </citation>
    <scope>NUCLEOTIDE SEQUENCE [LARGE SCALE GENOMIC DNA]</scope>
    <source>
        <strain evidence="2 3">DSM 18662</strain>
    </source>
</reference>
<dbReference type="EMBL" id="JAFBCF010000001">
    <property type="protein sequence ID" value="MBM7797759.1"/>
    <property type="molecule type" value="Genomic_DNA"/>
</dbReference>
<accession>A0ABS2RFH6</accession>
<dbReference type="InterPro" id="IPR036390">
    <property type="entry name" value="WH_DNA-bd_sf"/>
</dbReference>
<dbReference type="Gene3D" id="1.10.10.10">
    <property type="entry name" value="Winged helix-like DNA-binding domain superfamily/Winged helix DNA-binding domain"/>
    <property type="match status" value="1"/>
</dbReference>
<dbReference type="SUPFAM" id="SSF46785">
    <property type="entry name" value="Winged helix' DNA-binding domain"/>
    <property type="match status" value="1"/>
</dbReference>
<keyword evidence="2" id="KW-0808">Transferase</keyword>
<comment type="caution">
    <text evidence="2">The sequence shown here is derived from an EMBL/GenBank/DDBJ whole genome shotgun (WGS) entry which is preliminary data.</text>
</comment>
<dbReference type="InterPro" id="IPR000600">
    <property type="entry name" value="ROK"/>
</dbReference>
<dbReference type="InterPro" id="IPR036388">
    <property type="entry name" value="WH-like_DNA-bd_sf"/>
</dbReference>
<dbReference type="SUPFAM" id="SSF53067">
    <property type="entry name" value="Actin-like ATPase domain"/>
    <property type="match status" value="1"/>
</dbReference>
<dbReference type="Pfam" id="PF00480">
    <property type="entry name" value="ROK"/>
    <property type="match status" value="1"/>
</dbReference>
<proteinExistence type="inferred from homology"/>
<gene>
    <name evidence="2" type="ORF">JOE57_000680</name>
</gene>
<name>A0ABS2RFH6_9ACTN</name>
<keyword evidence="3" id="KW-1185">Reference proteome</keyword>
<dbReference type="InterPro" id="IPR049874">
    <property type="entry name" value="ROK_cs"/>
</dbReference>
<dbReference type="PANTHER" id="PTHR18964:SF149">
    <property type="entry name" value="BIFUNCTIONAL UDP-N-ACETYLGLUCOSAMINE 2-EPIMERASE_N-ACETYLMANNOSAMINE KINASE"/>
    <property type="match status" value="1"/>
</dbReference>
<dbReference type="PROSITE" id="PS01125">
    <property type="entry name" value="ROK"/>
    <property type="match status" value="1"/>
</dbReference>
<dbReference type="RefSeq" id="WP_204916399.1">
    <property type="nucleotide sequence ID" value="NZ_BAAAQP010000011.1"/>
</dbReference>
<dbReference type="Gene3D" id="3.30.420.40">
    <property type="match status" value="2"/>
</dbReference>
<evidence type="ECO:0000256" key="1">
    <source>
        <dbReference type="ARBA" id="ARBA00006479"/>
    </source>
</evidence>
<dbReference type="InterPro" id="IPR043129">
    <property type="entry name" value="ATPase_NBD"/>
</dbReference>
<protein>
    <submittedName>
        <fullName evidence="2">NBD/HSP70 family sugar kinase</fullName>
    </submittedName>
</protein>
<dbReference type="Proteomes" id="UP000704762">
    <property type="component" value="Unassembled WGS sequence"/>
</dbReference>
<keyword evidence="2" id="KW-0418">Kinase</keyword>